<dbReference type="GO" id="GO:0005737">
    <property type="term" value="C:cytoplasm"/>
    <property type="evidence" value="ECO:0007669"/>
    <property type="project" value="TreeGrafter"/>
</dbReference>
<dbReference type="InterPro" id="IPR000719">
    <property type="entry name" value="Prot_kinase_dom"/>
</dbReference>
<dbReference type="GO" id="GO:0035556">
    <property type="term" value="P:intracellular signal transduction"/>
    <property type="evidence" value="ECO:0007669"/>
    <property type="project" value="TreeGrafter"/>
</dbReference>
<accession>A0A4Y2VPN3</accession>
<evidence type="ECO:0000256" key="3">
    <source>
        <dbReference type="ARBA" id="ARBA00022741"/>
    </source>
</evidence>
<evidence type="ECO:0000256" key="1">
    <source>
        <dbReference type="ARBA" id="ARBA00022527"/>
    </source>
</evidence>
<keyword evidence="1" id="KW-0723">Serine/threonine-protein kinase</keyword>
<keyword evidence="4" id="KW-0418">Kinase</keyword>
<dbReference type="SMART" id="SM00220">
    <property type="entry name" value="S_TKc"/>
    <property type="match status" value="1"/>
</dbReference>
<dbReference type="EMBL" id="BGPR01049197">
    <property type="protein sequence ID" value="GBO26176.1"/>
    <property type="molecule type" value="Genomic_DNA"/>
</dbReference>
<evidence type="ECO:0000313" key="7">
    <source>
        <dbReference type="EMBL" id="GBO26176.1"/>
    </source>
</evidence>
<dbReference type="Pfam" id="PF00069">
    <property type="entry name" value="Pkinase"/>
    <property type="match status" value="1"/>
</dbReference>
<dbReference type="InterPro" id="IPR011009">
    <property type="entry name" value="Kinase-like_dom_sf"/>
</dbReference>
<dbReference type="PANTHER" id="PTHR24346:SF82">
    <property type="entry name" value="KP78A-RELATED"/>
    <property type="match status" value="1"/>
</dbReference>
<organism evidence="7 8">
    <name type="scientific">Araneus ventricosus</name>
    <name type="common">Orbweaver spider</name>
    <name type="synonym">Epeira ventricosa</name>
    <dbReference type="NCBI Taxonomy" id="182803"/>
    <lineage>
        <taxon>Eukaryota</taxon>
        <taxon>Metazoa</taxon>
        <taxon>Ecdysozoa</taxon>
        <taxon>Arthropoda</taxon>
        <taxon>Chelicerata</taxon>
        <taxon>Arachnida</taxon>
        <taxon>Araneae</taxon>
        <taxon>Araneomorphae</taxon>
        <taxon>Entelegynae</taxon>
        <taxon>Araneoidea</taxon>
        <taxon>Araneidae</taxon>
        <taxon>Araneus</taxon>
    </lineage>
</organism>
<dbReference type="GO" id="GO:0005524">
    <property type="term" value="F:ATP binding"/>
    <property type="evidence" value="ECO:0007669"/>
    <property type="project" value="UniProtKB-KW"/>
</dbReference>
<evidence type="ECO:0000259" key="6">
    <source>
        <dbReference type="PROSITE" id="PS50011"/>
    </source>
</evidence>
<dbReference type="Gene3D" id="1.10.510.10">
    <property type="entry name" value="Transferase(Phosphotransferase) domain 1"/>
    <property type="match status" value="1"/>
</dbReference>
<dbReference type="PROSITE" id="PS50011">
    <property type="entry name" value="PROTEIN_KINASE_DOM"/>
    <property type="match status" value="1"/>
</dbReference>
<dbReference type="OrthoDB" id="541276at2759"/>
<dbReference type="PANTHER" id="PTHR24346">
    <property type="entry name" value="MAP/MICROTUBULE AFFINITY-REGULATING KINASE"/>
    <property type="match status" value="1"/>
</dbReference>
<evidence type="ECO:0000256" key="5">
    <source>
        <dbReference type="ARBA" id="ARBA00022840"/>
    </source>
</evidence>
<feature type="domain" description="Protein kinase" evidence="6">
    <location>
        <begin position="1"/>
        <end position="201"/>
    </location>
</feature>
<proteinExistence type="predicted"/>
<keyword evidence="3" id="KW-0547">Nucleotide-binding</keyword>
<gene>
    <name evidence="7" type="ORF">AVEN_138731_1</name>
</gene>
<evidence type="ECO:0000256" key="4">
    <source>
        <dbReference type="ARBA" id="ARBA00022777"/>
    </source>
</evidence>
<comment type="caution">
    <text evidence="7">The sequence shown here is derived from an EMBL/GenBank/DDBJ whole genome shotgun (WGS) entry which is preliminary data.</text>
</comment>
<reference evidence="7 8" key="1">
    <citation type="journal article" date="2019" name="Sci. Rep.">
        <title>Orb-weaving spider Araneus ventricosus genome elucidates the spidroin gene catalogue.</title>
        <authorList>
            <person name="Kono N."/>
            <person name="Nakamura H."/>
            <person name="Ohtoshi R."/>
            <person name="Moran D.A.P."/>
            <person name="Shinohara A."/>
            <person name="Yoshida Y."/>
            <person name="Fujiwara M."/>
            <person name="Mori M."/>
            <person name="Tomita M."/>
            <person name="Arakawa K."/>
        </authorList>
    </citation>
    <scope>NUCLEOTIDE SEQUENCE [LARGE SCALE GENOMIC DNA]</scope>
</reference>
<sequence length="211" mass="24211">MQNLNIDKSSWRIKFHVPSGAKFAKPQGFCFEWLEPDFVADNLTNWSGALRYLYPIQEFSFNWEKSSTLRIYCIKLSSRSGNRGVLSQVVKKKDKHFLQPKSLRSLSYLAPEVLKGKPYQAIPADVWSAGVSIYVILNNTHPFKADDITSMRVNQMKKKWSFLPSVEETLSRSAKMIVARMLQPNPEERPSMNEIIACSWLRGKCHSTYGS</sequence>
<dbReference type="SUPFAM" id="SSF56112">
    <property type="entry name" value="Protein kinase-like (PK-like)"/>
    <property type="match status" value="1"/>
</dbReference>
<evidence type="ECO:0000256" key="2">
    <source>
        <dbReference type="ARBA" id="ARBA00022679"/>
    </source>
</evidence>
<name>A0A4Y2VPN3_ARAVE</name>
<evidence type="ECO:0000313" key="8">
    <source>
        <dbReference type="Proteomes" id="UP000499080"/>
    </source>
</evidence>
<protein>
    <recommendedName>
        <fullName evidence="6">Protein kinase domain-containing protein</fullName>
    </recommendedName>
</protein>
<dbReference type="AlphaFoldDB" id="A0A4Y2VPN3"/>
<keyword evidence="8" id="KW-1185">Reference proteome</keyword>
<keyword evidence="5" id="KW-0067">ATP-binding</keyword>
<keyword evidence="2" id="KW-0808">Transferase</keyword>
<dbReference type="GO" id="GO:0004674">
    <property type="term" value="F:protein serine/threonine kinase activity"/>
    <property type="evidence" value="ECO:0007669"/>
    <property type="project" value="UniProtKB-KW"/>
</dbReference>
<dbReference type="Proteomes" id="UP000499080">
    <property type="component" value="Unassembled WGS sequence"/>
</dbReference>